<evidence type="ECO:0000256" key="3">
    <source>
        <dbReference type="ARBA" id="ARBA00023284"/>
    </source>
</evidence>
<comment type="similarity">
    <text evidence="4">Belongs to the peroxiredoxin-like PRXL2 family. PRXL2A subfamily.</text>
</comment>
<dbReference type="Pfam" id="PF13911">
    <property type="entry name" value="AhpC-TSA_2"/>
    <property type="match status" value="1"/>
</dbReference>
<keyword evidence="3" id="KW-0676">Redox-active center</keyword>
<keyword evidence="2" id="KW-0963">Cytoplasm</keyword>
<protein>
    <recommendedName>
        <fullName evidence="5">Peroxiredoxin-like 2A</fullName>
    </recommendedName>
    <alternativeName>
        <fullName evidence="7">Peroxiredoxin-like 2 activated in M-CSF stimulated monocytes</fullName>
    </alternativeName>
    <alternativeName>
        <fullName evidence="6">Redox-regulatory protein FAM213A</fullName>
    </alternativeName>
</protein>
<dbReference type="WBParaSite" id="jg6058">
    <property type="protein sequence ID" value="jg6058"/>
    <property type="gene ID" value="jg6058"/>
</dbReference>
<dbReference type="GO" id="GO:0016209">
    <property type="term" value="F:antioxidant activity"/>
    <property type="evidence" value="ECO:0007669"/>
    <property type="project" value="TreeGrafter"/>
</dbReference>
<sequence>MSSFLVYPVVSAVIGTVLYANLPTKFTLGRIAPSAKYFAETTLKKIDSEKDVLTAKEVKASDIFYQSPVLVFAVRRPGCAFCREQASALSKIVEKLNNHGVRLVGVVHETLGVDEFRPFLKGDLYFDKEKRFYGPKERWLPLWMELQIWIQGQYRGRSRLLGGVYLVNKDDMVMAHLEEEWGDQIDTSELFKAIEKIK</sequence>
<organism evidence="8 9">
    <name type="scientific">Ditylenchus dipsaci</name>
    <dbReference type="NCBI Taxonomy" id="166011"/>
    <lineage>
        <taxon>Eukaryota</taxon>
        <taxon>Metazoa</taxon>
        <taxon>Ecdysozoa</taxon>
        <taxon>Nematoda</taxon>
        <taxon>Chromadorea</taxon>
        <taxon>Rhabditida</taxon>
        <taxon>Tylenchina</taxon>
        <taxon>Tylenchomorpha</taxon>
        <taxon>Sphaerularioidea</taxon>
        <taxon>Anguinidae</taxon>
        <taxon>Anguininae</taxon>
        <taxon>Ditylenchus</taxon>
    </lineage>
</organism>
<evidence type="ECO:0000256" key="6">
    <source>
        <dbReference type="ARBA" id="ARBA00032058"/>
    </source>
</evidence>
<dbReference type="PANTHER" id="PTHR28630:SF31">
    <property type="entry name" value="PEROXIREDOXIN-LIKE 2A"/>
    <property type="match status" value="1"/>
</dbReference>
<comment type="subcellular location">
    <subcellularLocation>
        <location evidence="1">Cytoplasm</location>
    </subcellularLocation>
</comment>
<evidence type="ECO:0000313" key="9">
    <source>
        <dbReference type="WBParaSite" id="jg6058"/>
    </source>
</evidence>
<proteinExistence type="inferred from homology"/>
<keyword evidence="8" id="KW-1185">Reference proteome</keyword>
<name>A0A915EF99_9BILA</name>
<dbReference type="Gene3D" id="3.40.30.10">
    <property type="entry name" value="Glutaredoxin"/>
    <property type="match status" value="1"/>
</dbReference>
<dbReference type="SUPFAM" id="SSF52833">
    <property type="entry name" value="Thioredoxin-like"/>
    <property type="match status" value="1"/>
</dbReference>
<dbReference type="AlphaFoldDB" id="A0A915EF99"/>
<evidence type="ECO:0000256" key="4">
    <source>
        <dbReference type="ARBA" id="ARBA00023787"/>
    </source>
</evidence>
<reference evidence="9" key="1">
    <citation type="submission" date="2022-11" db="UniProtKB">
        <authorList>
            <consortium name="WormBaseParasite"/>
        </authorList>
    </citation>
    <scope>IDENTIFICATION</scope>
</reference>
<evidence type="ECO:0000256" key="1">
    <source>
        <dbReference type="ARBA" id="ARBA00004496"/>
    </source>
</evidence>
<evidence type="ECO:0000256" key="7">
    <source>
        <dbReference type="ARBA" id="ARBA00032129"/>
    </source>
</evidence>
<evidence type="ECO:0000256" key="2">
    <source>
        <dbReference type="ARBA" id="ARBA00022490"/>
    </source>
</evidence>
<dbReference type="Proteomes" id="UP000887574">
    <property type="component" value="Unplaced"/>
</dbReference>
<dbReference type="InterPro" id="IPR032801">
    <property type="entry name" value="PXL2A/B/C"/>
</dbReference>
<dbReference type="InterPro" id="IPR036249">
    <property type="entry name" value="Thioredoxin-like_sf"/>
</dbReference>
<dbReference type="PANTHER" id="PTHR28630">
    <property type="match status" value="1"/>
</dbReference>
<accession>A0A915EF99</accession>
<dbReference type="GO" id="GO:0005737">
    <property type="term" value="C:cytoplasm"/>
    <property type="evidence" value="ECO:0007669"/>
    <property type="project" value="UniProtKB-SubCell"/>
</dbReference>
<evidence type="ECO:0000313" key="8">
    <source>
        <dbReference type="Proteomes" id="UP000887574"/>
    </source>
</evidence>
<evidence type="ECO:0000256" key="5">
    <source>
        <dbReference type="ARBA" id="ARBA00023849"/>
    </source>
</evidence>